<feature type="region of interest" description="Disordered" evidence="1">
    <location>
        <begin position="61"/>
        <end position="114"/>
    </location>
</feature>
<keyword evidence="4" id="KW-1185">Reference proteome</keyword>
<keyword evidence="2" id="KW-1133">Transmembrane helix</keyword>
<feature type="transmembrane region" description="Helical" evidence="2">
    <location>
        <begin position="20"/>
        <end position="43"/>
    </location>
</feature>
<organism evidence="3 4">
    <name type="scientific">Steinernema hermaphroditum</name>
    <dbReference type="NCBI Taxonomy" id="289476"/>
    <lineage>
        <taxon>Eukaryota</taxon>
        <taxon>Metazoa</taxon>
        <taxon>Ecdysozoa</taxon>
        <taxon>Nematoda</taxon>
        <taxon>Chromadorea</taxon>
        <taxon>Rhabditida</taxon>
        <taxon>Tylenchina</taxon>
        <taxon>Panagrolaimomorpha</taxon>
        <taxon>Strongyloidoidea</taxon>
        <taxon>Steinernematidae</taxon>
        <taxon>Steinernema</taxon>
    </lineage>
</organism>
<protein>
    <submittedName>
        <fullName evidence="3">Uncharacterized protein</fullName>
    </submittedName>
</protein>
<evidence type="ECO:0000256" key="2">
    <source>
        <dbReference type="SAM" id="Phobius"/>
    </source>
</evidence>
<sequence>MVVQCWPVEIMVHLSNFASTTFICADFVIGAVLLVLLPTILLVSCSKKSVKERFFAGSKSRKLDNAETSTDRSKLKSSENDPSTKHIHHSLKSSFKEESSPWEKSQMSRRSDRDTITEEIVIPLGKTSKGKPPPSLMTSQLYRKVNRKPSPTPSLNVKRSVTFGAVRKAKHQSV</sequence>
<comment type="caution">
    <text evidence="3">The sequence shown here is derived from an EMBL/GenBank/DDBJ whole genome shotgun (WGS) entry which is preliminary data.</text>
</comment>
<dbReference type="EMBL" id="JAUCMV010000005">
    <property type="protein sequence ID" value="KAK0399072.1"/>
    <property type="molecule type" value="Genomic_DNA"/>
</dbReference>
<feature type="compositionally biased region" description="Basic and acidic residues" evidence="1">
    <location>
        <begin position="61"/>
        <end position="84"/>
    </location>
</feature>
<accession>A0AA39H736</accession>
<evidence type="ECO:0000256" key="1">
    <source>
        <dbReference type="SAM" id="MobiDB-lite"/>
    </source>
</evidence>
<keyword evidence="2" id="KW-0812">Transmembrane</keyword>
<dbReference type="AlphaFoldDB" id="A0AA39H736"/>
<proteinExistence type="predicted"/>
<evidence type="ECO:0000313" key="4">
    <source>
        <dbReference type="Proteomes" id="UP001175271"/>
    </source>
</evidence>
<evidence type="ECO:0000313" key="3">
    <source>
        <dbReference type="EMBL" id="KAK0399072.1"/>
    </source>
</evidence>
<keyword evidence="2" id="KW-0472">Membrane</keyword>
<gene>
    <name evidence="3" type="ORF">QR680_002888</name>
</gene>
<reference evidence="3" key="1">
    <citation type="submission" date="2023-06" db="EMBL/GenBank/DDBJ databases">
        <title>Genomic analysis of the entomopathogenic nematode Steinernema hermaphroditum.</title>
        <authorList>
            <person name="Schwarz E.M."/>
            <person name="Heppert J.K."/>
            <person name="Baniya A."/>
            <person name="Schwartz H.T."/>
            <person name="Tan C.-H."/>
            <person name="Antoshechkin I."/>
            <person name="Sternberg P.W."/>
            <person name="Goodrich-Blair H."/>
            <person name="Dillman A.R."/>
        </authorList>
    </citation>
    <scope>NUCLEOTIDE SEQUENCE</scope>
    <source>
        <strain evidence="3">PS9179</strain>
        <tissue evidence="3">Whole animal</tissue>
    </source>
</reference>
<name>A0AA39H736_9BILA</name>
<dbReference type="Proteomes" id="UP001175271">
    <property type="component" value="Unassembled WGS sequence"/>
</dbReference>